<feature type="region of interest" description="Disordered" evidence="1">
    <location>
        <begin position="39"/>
        <end position="92"/>
    </location>
</feature>
<dbReference type="OrthoDB" id="3766406at2759"/>
<dbReference type="InterPro" id="IPR036047">
    <property type="entry name" value="F-box-like_dom_sf"/>
</dbReference>
<evidence type="ECO:0000313" key="4">
    <source>
        <dbReference type="Proteomes" id="UP000799779"/>
    </source>
</evidence>
<organism evidence="3 4">
    <name type="scientific">Amniculicola lignicola CBS 123094</name>
    <dbReference type="NCBI Taxonomy" id="1392246"/>
    <lineage>
        <taxon>Eukaryota</taxon>
        <taxon>Fungi</taxon>
        <taxon>Dikarya</taxon>
        <taxon>Ascomycota</taxon>
        <taxon>Pezizomycotina</taxon>
        <taxon>Dothideomycetes</taxon>
        <taxon>Pleosporomycetidae</taxon>
        <taxon>Pleosporales</taxon>
        <taxon>Amniculicolaceae</taxon>
        <taxon>Amniculicola</taxon>
    </lineage>
</organism>
<dbReference type="CDD" id="cd09917">
    <property type="entry name" value="F-box_SF"/>
    <property type="match status" value="1"/>
</dbReference>
<name>A0A6A5W1Q2_9PLEO</name>
<gene>
    <name evidence="3" type="ORF">P154DRAFT_526719</name>
</gene>
<dbReference type="Proteomes" id="UP000799779">
    <property type="component" value="Unassembled WGS sequence"/>
</dbReference>
<dbReference type="Pfam" id="PF00646">
    <property type="entry name" value="F-box"/>
    <property type="match status" value="1"/>
</dbReference>
<feature type="domain" description="F-box" evidence="2">
    <location>
        <begin position="132"/>
        <end position="160"/>
    </location>
</feature>
<proteinExistence type="predicted"/>
<feature type="compositionally biased region" description="Low complexity" evidence="1">
    <location>
        <begin position="39"/>
        <end position="52"/>
    </location>
</feature>
<dbReference type="EMBL" id="ML977649">
    <property type="protein sequence ID" value="KAF1994918.1"/>
    <property type="molecule type" value="Genomic_DNA"/>
</dbReference>
<reference evidence="3" key="1">
    <citation type="journal article" date="2020" name="Stud. Mycol.">
        <title>101 Dothideomycetes genomes: a test case for predicting lifestyles and emergence of pathogens.</title>
        <authorList>
            <person name="Haridas S."/>
            <person name="Albert R."/>
            <person name="Binder M."/>
            <person name="Bloem J."/>
            <person name="Labutti K."/>
            <person name="Salamov A."/>
            <person name="Andreopoulos B."/>
            <person name="Baker S."/>
            <person name="Barry K."/>
            <person name="Bills G."/>
            <person name="Bluhm B."/>
            <person name="Cannon C."/>
            <person name="Castanera R."/>
            <person name="Culley D."/>
            <person name="Daum C."/>
            <person name="Ezra D."/>
            <person name="Gonzalez J."/>
            <person name="Henrissat B."/>
            <person name="Kuo A."/>
            <person name="Liang C."/>
            <person name="Lipzen A."/>
            <person name="Lutzoni F."/>
            <person name="Magnuson J."/>
            <person name="Mondo S."/>
            <person name="Nolan M."/>
            <person name="Ohm R."/>
            <person name="Pangilinan J."/>
            <person name="Park H.-J."/>
            <person name="Ramirez L."/>
            <person name="Alfaro M."/>
            <person name="Sun H."/>
            <person name="Tritt A."/>
            <person name="Yoshinaga Y."/>
            <person name="Zwiers L.-H."/>
            <person name="Turgeon B."/>
            <person name="Goodwin S."/>
            <person name="Spatafora J."/>
            <person name="Crous P."/>
            <person name="Grigoriev I."/>
        </authorList>
    </citation>
    <scope>NUCLEOTIDE SEQUENCE</scope>
    <source>
        <strain evidence="3">CBS 123094</strain>
    </source>
</reference>
<sequence>MPSTPSTIQLPCRSHRGCTYHKHWTLPSAQIELEEVSPDAGPIDANANANADPDADTADTKSKNSSRTTIDVATTGESKTKSCVRPNQVQPDHKWKKRLSLLSVADRGGVGAGGRGRVDARSRACTSPSPMERLPTELLLCISAYLNAVEQASFALTCRALGLALGPLVWGKASKTGVATWYRHAEMLDVLQRDMKSEEWWRCAHCVAFHAREKTIPQTPSTNLERVCDKFRRGPFRLLGRADEKCLRIGIAKDPLYIIDFNLIRAVMDRHFLGPEHGVCLNMLRCDGTRTFYISETANMLLKYDFAPRIVLDRLLLRSTFEFIFQRTMFIRNISVEELSISDFIQQCDFWVCGHEQVGSAVATFKQDDERHWKPKSFKCQYCPTHYNVQAPGKTRICVSVWQNLGIGRNLEFRKWKHLSRTGKRKLKYEWAGENIAEAFERILCSTRKEFKKQLKLSDGMGNWYDPELQMRAYKTLPEKIAERL</sequence>
<evidence type="ECO:0000259" key="2">
    <source>
        <dbReference type="Pfam" id="PF00646"/>
    </source>
</evidence>
<feature type="compositionally biased region" description="Polar residues" evidence="1">
    <location>
        <begin position="63"/>
        <end position="77"/>
    </location>
</feature>
<dbReference type="InterPro" id="IPR001810">
    <property type="entry name" value="F-box_dom"/>
</dbReference>
<keyword evidence="4" id="KW-1185">Reference proteome</keyword>
<accession>A0A6A5W1Q2</accession>
<dbReference type="AlphaFoldDB" id="A0A6A5W1Q2"/>
<dbReference type="SUPFAM" id="SSF81383">
    <property type="entry name" value="F-box domain"/>
    <property type="match status" value="1"/>
</dbReference>
<protein>
    <recommendedName>
        <fullName evidence="2">F-box domain-containing protein</fullName>
    </recommendedName>
</protein>
<evidence type="ECO:0000256" key="1">
    <source>
        <dbReference type="SAM" id="MobiDB-lite"/>
    </source>
</evidence>
<evidence type="ECO:0000313" key="3">
    <source>
        <dbReference type="EMBL" id="KAF1994918.1"/>
    </source>
</evidence>